<dbReference type="KEGG" id="pfer:IRI77_11160"/>
<dbReference type="PANTHER" id="PTHR43861:SF1">
    <property type="entry name" value="TRANS-ACONITATE 2-METHYLTRANSFERASE"/>
    <property type="match status" value="1"/>
</dbReference>
<dbReference type="RefSeq" id="WP_194452142.1">
    <property type="nucleotide sequence ID" value="NZ_CP063849.1"/>
</dbReference>
<protein>
    <submittedName>
        <fullName evidence="3">Methyltransferase domain-containing protein</fullName>
    </submittedName>
</protein>
<feature type="domain" description="Methyltransferase type 11" evidence="2">
    <location>
        <begin position="72"/>
        <end position="163"/>
    </location>
</feature>
<dbReference type="GO" id="GO:0008757">
    <property type="term" value="F:S-adenosylmethionine-dependent methyltransferase activity"/>
    <property type="evidence" value="ECO:0007669"/>
    <property type="project" value="InterPro"/>
</dbReference>
<evidence type="ECO:0000313" key="4">
    <source>
        <dbReference type="Proteomes" id="UP000593892"/>
    </source>
</evidence>
<gene>
    <name evidence="3" type="ORF">IRI77_11160</name>
</gene>
<dbReference type="GO" id="GO:0032259">
    <property type="term" value="P:methylation"/>
    <property type="evidence" value="ECO:0007669"/>
    <property type="project" value="UniProtKB-KW"/>
</dbReference>
<accession>A0A7S7NWG9</accession>
<evidence type="ECO:0000256" key="1">
    <source>
        <dbReference type="SAM" id="SignalP"/>
    </source>
</evidence>
<proteinExistence type="predicted"/>
<dbReference type="InterPro" id="IPR013216">
    <property type="entry name" value="Methyltransf_11"/>
</dbReference>
<sequence length="215" mass="23338">MPTRSSSILRLAAAVSLLPAAGLHAQVQHQHHPPQSSGEYAKVLEDPSRDAWQKPHEVVMALELKATETVADIGAGSGYFSRRFANHAGKVYAVDIDKDLLALAGKNAPANLSTILAEPDDPKLPAGGIDTVFICDVLHHISDRAAYYGKLRSALKPGGRIVIVDFFKKELPVGPPPAMKLSDDEVKKEFAAAGFRLVRSLDILPHQYFLVFQAR</sequence>
<evidence type="ECO:0000313" key="3">
    <source>
        <dbReference type="EMBL" id="QOY90479.1"/>
    </source>
</evidence>
<dbReference type="PANTHER" id="PTHR43861">
    <property type="entry name" value="TRANS-ACONITATE 2-METHYLTRANSFERASE-RELATED"/>
    <property type="match status" value="1"/>
</dbReference>
<feature type="signal peptide" evidence="1">
    <location>
        <begin position="1"/>
        <end position="25"/>
    </location>
</feature>
<keyword evidence="3" id="KW-0489">Methyltransferase</keyword>
<evidence type="ECO:0000259" key="2">
    <source>
        <dbReference type="Pfam" id="PF08241"/>
    </source>
</evidence>
<name>A0A7S7NWG9_PALFE</name>
<keyword evidence="4" id="KW-1185">Reference proteome</keyword>
<dbReference type="Proteomes" id="UP000593892">
    <property type="component" value="Chromosome"/>
</dbReference>
<dbReference type="Pfam" id="PF08241">
    <property type="entry name" value="Methyltransf_11"/>
    <property type="match status" value="1"/>
</dbReference>
<keyword evidence="1" id="KW-0732">Signal</keyword>
<dbReference type="SUPFAM" id="SSF53335">
    <property type="entry name" value="S-adenosyl-L-methionine-dependent methyltransferases"/>
    <property type="match status" value="1"/>
</dbReference>
<dbReference type="InterPro" id="IPR029063">
    <property type="entry name" value="SAM-dependent_MTases_sf"/>
</dbReference>
<dbReference type="Gene3D" id="3.40.50.150">
    <property type="entry name" value="Vaccinia Virus protein VP39"/>
    <property type="match status" value="1"/>
</dbReference>
<feature type="chain" id="PRO_5032718533" evidence="1">
    <location>
        <begin position="26"/>
        <end position="215"/>
    </location>
</feature>
<dbReference type="EMBL" id="CP063849">
    <property type="protein sequence ID" value="QOY90479.1"/>
    <property type="molecule type" value="Genomic_DNA"/>
</dbReference>
<organism evidence="3 4">
    <name type="scientific">Paludibaculum fermentans</name>
    <dbReference type="NCBI Taxonomy" id="1473598"/>
    <lineage>
        <taxon>Bacteria</taxon>
        <taxon>Pseudomonadati</taxon>
        <taxon>Acidobacteriota</taxon>
        <taxon>Terriglobia</taxon>
        <taxon>Bryobacterales</taxon>
        <taxon>Bryobacteraceae</taxon>
        <taxon>Paludibaculum</taxon>
    </lineage>
</organism>
<keyword evidence="3" id="KW-0808">Transferase</keyword>
<dbReference type="AlphaFoldDB" id="A0A7S7NWG9"/>
<reference evidence="3 4" key="1">
    <citation type="submission" date="2020-10" db="EMBL/GenBank/DDBJ databases">
        <title>Complete genome sequence of Paludibaculum fermentans P105T, a facultatively anaerobic acidobacterium capable of dissimilatory Fe(III) reduction.</title>
        <authorList>
            <person name="Dedysh S.N."/>
            <person name="Beletsky A.V."/>
            <person name="Kulichevskaya I.S."/>
            <person name="Mardanov A.V."/>
            <person name="Ravin N.V."/>
        </authorList>
    </citation>
    <scope>NUCLEOTIDE SEQUENCE [LARGE SCALE GENOMIC DNA]</scope>
    <source>
        <strain evidence="3 4">P105</strain>
    </source>
</reference>
<dbReference type="CDD" id="cd02440">
    <property type="entry name" value="AdoMet_MTases"/>
    <property type="match status" value="1"/>
</dbReference>